<dbReference type="AlphaFoldDB" id="A0A9N9A4C9"/>
<keyword evidence="2" id="KW-1185">Reference proteome</keyword>
<comment type="caution">
    <text evidence="1">The sequence shown here is derived from an EMBL/GenBank/DDBJ whole genome shotgun (WGS) entry which is preliminary data.</text>
</comment>
<protein>
    <submittedName>
        <fullName evidence="1">4758_t:CDS:1</fullName>
    </submittedName>
</protein>
<name>A0A9N9A4C9_9GLOM</name>
<sequence length="244" mass="27993">MYTKIPPENFKLHGKVYKTCATCLIKKAEKRVDKKTAPNHNNIETIILNNLTEYVIELIDSFENNSGLSFTINVDVNMSDQNFNIKSIVNMVVNSIEEGDGYNWNFYKSDNNHVNSAYSFLKSDKATGCELCYELMTDQTTAIGFITSLYNKIKSISEIHCDATYKTAKGRFELYGLICNFKGIGYLLAYLILDTIKVSDKELQDERRTHALTEFFDSIRSKGLYPDYFFTDKDFSEINVAKRV</sequence>
<reference evidence="1" key="1">
    <citation type="submission" date="2021-06" db="EMBL/GenBank/DDBJ databases">
        <authorList>
            <person name="Kallberg Y."/>
            <person name="Tangrot J."/>
            <person name="Rosling A."/>
        </authorList>
    </citation>
    <scope>NUCLEOTIDE SEQUENCE</scope>
    <source>
        <strain evidence="1">IN212</strain>
    </source>
</reference>
<organism evidence="1 2">
    <name type="scientific">Racocetra fulgida</name>
    <dbReference type="NCBI Taxonomy" id="60492"/>
    <lineage>
        <taxon>Eukaryota</taxon>
        <taxon>Fungi</taxon>
        <taxon>Fungi incertae sedis</taxon>
        <taxon>Mucoromycota</taxon>
        <taxon>Glomeromycotina</taxon>
        <taxon>Glomeromycetes</taxon>
        <taxon>Diversisporales</taxon>
        <taxon>Gigasporaceae</taxon>
        <taxon>Racocetra</taxon>
    </lineage>
</organism>
<gene>
    <name evidence="1" type="ORF">RFULGI_LOCUS3246</name>
</gene>
<accession>A0A9N9A4C9</accession>
<dbReference type="EMBL" id="CAJVPZ010002748">
    <property type="protein sequence ID" value="CAG8518697.1"/>
    <property type="molecule type" value="Genomic_DNA"/>
</dbReference>
<evidence type="ECO:0000313" key="1">
    <source>
        <dbReference type="EMBL" id="CAG8518697.1"/>
    </source>
</evidence>
<dbReference type="Proteomes" id="UP000789396">
    <property type="component" value="Unassembled WGS sequence"/>
</dbReference>
<evidence type="ECO:0000313" key="2">
    <source>
        <dbReference type="Proteomes" id="UP000789396"/>
    </source>
</evidence>
<proteinExistence type="predicted"/>
<dbReference type="OrthoDB" id="2433618at2759"/>